<dbReference type="RefSeq" id="WP_184256558.1">
    <property type="nucleotide sequence ID" value="NZ_JACHIO010000011.1"/>
</dbReference>
<evidence type="ECO:0000313" key="1">
    <source>
        <dbReference type="EMBL" id="MBB5064563.1"/>
    </source>
</evidence>
<name>A0A7W8E9L3_9BACT</name>
<reference evidence="1 2" key="1">
    <citation type="submission" date="2020-08" db="EMBL/GenBank/DDBJ databases">
        <title>Genomic Encyclopedia of Type Strains, Phase IV (KMG-V): Genome sequencing to study the core and pangenomes of soil and plant-associated prokaryotes.</title>
        <authorList>
            <person name="Whitman W."/>
        </authorList>
    </citation>
    <scope>NUCLEOTIDE SEQUENCE [LARGE SCALE GENOMIC DNA]</scope>
    <source>
        <strain evidence="1 2">X5P3</strain>
    </source>
</reference>
<protein>
    <submittedName>
        <fullName evidence="1">Uncharacterized protein</fullName>
    </submittedName>
</protein>
<gene>
    <name evidence="1" type="ORF">HDF15_002921</name>
</gene>
<dbReference type="AlphaFoldDB" id="A0A7W8E9L3"/>
<evidence type="ECO:0000313" key="2">
    <source>
        <dbReference type="Proteomes" id="UP000584867"/>
    </source>
</evidence>
<accession>A0A7W8E9L3</accession>
<comment type="caution">
    <text evidence="1">The sequence shown here is derived from an EMBL/GenBank/DDBJ whole genome shotgun (WGS) entry which is preliminary data.</text>
</comment>
<sequence length="73" mass="8668">MDRAELYSGRDDPRTISVRHWIFTDFIRSRAGRVVCVLYLKFGKRTAVAIRKYAMLRALFRALFDCALRRSQR</sequence>
<dbReference type="Proteomes" id="UP000584867">
    <property type="component" value="Unassembled WGS sequence"/>
</dbReference>
<dbReference type="EMBL" id="JACHIO010000011">
    <property type="protein sequence ID" value="MBB5064563.1"/>
    <property type="molecule type" value="Genomic_DNA"/>
</dbReference>
<organism evidence="1 2">
    <name type="scientific">Granulicella mallensis</name>
    <dbReference type="NCBI Taxonomy" id="940614"/>
    <lineage>
        <taxon>Bacteria</taxon>
        <taxon>Pseudomonadati</taxon>
        <taxon>Acidobacteriota</taxon>
        <taxon>Terriglobia</taxon>
        <taxon>Terriglobales</taxon>
        <taxon>Acidobacteriaceae</taxon>
        <taxon>Granulicella</taxon>
    </lineage>
</organism>
<proteinExistence type="predicted"/>